<evidence type="ECO:0000259" key="6">
    <source>
        <dbReference type="Pfam" id="PF25967"/>
    </source>
</evidence>
<dbReference type="Gene3D" id="2.40.30.170">
    <property type="match status" value="1"/>
</dbReference>
<dbReference type="PANTHER" id="PTHR30469">
    <property type="entry name" value="MULTIDRUG RESISTANCE PROTEIN MDTA"/>
    <property type="match status" value="1"/>
</dbReference>
<gene>
    <name evidence="7" type="ORF">APY04_0674</name>
</gene>
<dbReference type="GO" id="GO:0015562">
    <property type="term" value="F:efflux transmembrane transporter activity"/>
    <property type="evidence" value="ECO:0007669"/>
    <property type="project" value="TreeGrafter"/>
</dbReference>
<dbReference type="Pfam" id="PF25954">
    <property type="entry name" value="Beta-barrel_RND_2"/>
    <property type="match status" value="1"/>
</dbReference>
<dbReference type="NCBIfam" id="TIGR01730">
    <property type="entry name" value="RND_mfp"/>
    <property type="match status" value="1"/>
</dbReference>
<dbReference type="PATRIC" id="fig|121290.4.peg.1146"/>
<dbReference type="OrthoDB" id="9806939at2"/>
<dbReference type="AlphaFoldDB" id="A0A109BN49"/>
<keyword evidence="3" id="KW-0813">Transport</keyword>
<dbReference type="PANTHER" id="PTHR30469:SF11">
    <property type="entry name" value="BLL4320 PROTEIN"/>
    <property type="match status" value="1"/>
</dbReference>
<dbReference type="RefSeq" id="WP_068459630.1">
    <property type="nucleotide sequence ID" value="NZ_LMTR01000027.1"/>
</dbReference>
<protein>
    <submittedName>
        <fullName evidence="7">Putative Co/Zn/Cd efflux system membrane fusion protein</fullName>
    </submittedName>
</protein>
<dbReference type="FunFam" id="2.40.30.170:FF:000010">
    <property type="entry name" value="Efflux RND transporter periplasmic adaptor subunit"/>
    <property type="match status" value="1"/>
</dbReference>
<evidence type="ECO:0000256" key="3">
    <source>
        <dbReference type="ARBA" id="ARBA00022448"/>
    </source>
</evidence>
<comment type="similarity">
    <text evidence="2">Belongs to the membrane fusion protein (MFP) (TC 8.A.1) family.</text>
</comment>
<name>A0A109BN49_HYPSL</name>
<dbReference type="STRING" id="121290.APY04_0674"/>
<keyword evidence="8" id="KW-1185">Reference proteome</keyword>
<dbReference type="Gene3D" id="1.10.287.470">
    <property type="entry name" value="Helix hairpin bin"/>
    <property type="match status" value="1"/>
</dbReference>
<dbReference type="EMBL" id="LMTR01000027">
    <property type="protein sequence ID" value="KWT71012.1"/>
    <property type="molecule type" value="Genomic_DNA"/>
</dbReference>
<dbReference type="Proteomes" id="UP000059074">
    <property type="component" value="Unassembled WGS sequence"/>
</dbReference>
<dbReference type="SUPFAM" id="SSF111369">
    <property type="entry name" value="HlyD-like secretion proteins"/>
    <property type="match status" value="1"/>
</dbReference>
<accession>A0A109BN49</accession>
<reference evidence="7 8" key="1">
    <citation type="submission" date="2015-10" db="EMBL/GenBank/DDBJ databases">
        <title>Transcriptomic analysis of a linuron degrading triple-species bacterial consortium.</title>
        <authorList>
            <person name="Albers P."/>
        </authorList>
    </citation>
    <scope>NUCLEOTIDE SEQUENCE [LARGE SCALE GENOMIC DNA]</scope>
    <source>
        <strain evidence="7 8">WDL6</strain>
    </source>
</reference>
<comment type="subcellular location">
    <subcellularLocation>
        <location evidence="1">Cell envelope</location>
    </subcellularLocation>
</comment>
<proteinExistence type="inferred from homology"/>
<dbReference type="InterPro" id="IPR006143">
    <property type="entry name" value="RND_pump_MFP"/>
</dbReference>
<dbReference type="Pfam" id="PF25917">
    <property type="entry name" value="BSH_RND"/>
    <property type="match status" value="1"/>
</dbReference>
<comment type="caution">
    <text evidence="7">The sequence shown here is derived from an EMBL/GenBank/DDBJ whole genome shotgun (WGS) entry which is preliminary data.</text>
</comment>
<evidence type="ECO:0000313" key="7">
    <source>
        <dbReference type="EMBL" id="KWT71012.1"/>
    </source>
</evidence>
<feature type="domain" description="Multidrug resistance protein MdtA-like C-terminal permuted SH3" evidence="6">
    <location>
        <begin position="324"/>
        <end position="355"/>
    </location>
</feature>
<dbReference type="InterPro" id="IPR058792">
    <property type="entry name" value="Beta-barrel_RND_2"/>
</dbReference>
<evidence type="ECO:0000256" key="1">
    <source>
        <dbReference type="ARBA" id="ARBA00004196"/>
    </source>
</evidence>
<organism evidence="7 8">
    <name type="scientific">Hyphomicrobium sulfonivorans</name>
    <dbReference type="NCBI Taxonomy" id="121290"/>
    <lineage>
        <taxon>Bacteria</taxon>
        <taxon>Pseudomonadati</taxon>
        <taxon>Pseudomonadota</taxon>
        <taxon>Alphaproteobacteria</taxon>
        <taxon>Hyphomicrobiales</taxon>
        <taxon>Hyphomicrobiaceae</taxon>
        <taxon>Hyphomicrobium</taxon>
    </lineage>
</organism>
<dbReference type="Gene3D" id="2.40.50.100">
    <property type="match status" value="1"/>
</dbReference>
<dbReference type="InterPro" id="IPR058627">
    <property type="entry name" value="MdtA-like_C"/>
</dbReference>
<sequence>MLKRFLITLLILAAFIGGLAYFQFVFKPKMIQEFLSSQRPPPATITAEAASTAEWAERLPAIGTLIASQGVEIAAQVPGIVTELHFESGQDVAAGTKLVQLDISVELADLASAEAVLREAELSFKRQSDLLTKSVASAANVDTARAKHDSAVASLNRIKALIAQKTIIAPFSGRLGIRHVELGQYISPGLAMVSLQALNPIWVDFPMPEQNVDKLSVGQTIELTVDAYPDKVFQGTISSLDARVAKDTRTLLVRGTVPNPESELLPGMFANVTVLASGPQNFVTVPRTAITYSLYGDSIYVLKPAEAQPGQPTPAPDAKPVFTVERRFVTTGQVRQDRVAVTSGLTAGEQVATSGQIKLTNGALVTVDNSQAPVPPAERPYQ</sequence>
<evidence type="ECO:0000259" key="4">
    <source>
        <dbReference type="Pfam" id="PF25917"/>
    </source>
</evidence>
<feature type="domain" description="Multidrug resistance protein MdtA-like barrel-sandwich hybrid" evidence="4">
    <location>
        <begin position="71"/>
        <end position="189"/>
    </location>
</feature>
<dbReference type="Gene3D" id="2.40.420.20">
    <property type="match status" value="1"/>
</dbReference>
<dbReference type="Pfam" id="PF25967">
    <property type="entry name" value="RND-MFP_C"/>
    <property type="match status" value="1"/>
</dbReference>
<dbReference type="GO" id="GO:1990281">
    <property type="term" value="C:efflux pump complex"/>
    <property type="evidence" value="ECO:0007669"/>
    <property type="project" value="TreeGrafter"/>
</dbReference>
<evidence type="ECO:0000259" key="5">
    <source>
        <dbReference type="Pfam" id="PF25954"/>
    </source>
</evidence>
<dbReference type="InterPro" id="IPR058625">
    <property type="entry name" value="MdtA-like_BSH"/>
</dbReference>
<feature type="domain" description="CusB-like beta-barrel" evidence="5">
    <location>
        <begin position="200"/>
        <end position="275"/>
    </location>
</feature>
<evidence type="ECO:0000256" key="2">
    <source>
        <dbReference type="ARBA" id="ARBA00009477"/>
    </source>
</evidence>
<evidence type="ECO:0000313" key="8">
    <source>
        <dbReference type="Proteomes" id="UP000059074"/>
    </source>
</evidence>